<name>A0A0K2VGT9_LEPSM</name>
<reference evidence="1" key="1">
    <citation type="submission" date="2014-05" db="EMBL/GenBank/DDBJ databases">
        <authorList>
            <person name="Chronopoulou M."/>
        </authorList>
    </citation>
    <scope>NUCLEOTIDE SEQUENCE</scope>
    <source>
        <tissue evidence="1">Whole organism</tissue>
    </source>
</reference>
<organism evidence="1">
    <name type="scientific">Lepeophtheirus salmonis</name>
    <name type="common">Salmon louse</name>
    <name type="synonym">Caligus salmonis</name>
    <dbReference type="NCBI Taxonomy" id="72036"/>
    <lineage>
        <taxon>Eukaryota</taxon>
        <taxon>Metazoa</taxon>
        <taxon>Ecdysozoa</taxon>
        <taxon>Arthropoda</taxon>
        <taxon>Crustacea</taxon>
        <taxon>Multicrustacea</taxon>
        <taxon>Hexanauplia</taxon>
        <taxon>Copepoda</taxon>
        <taxon>Siphonostomatoida</taxon>
        <taxon>Caligidae</taxon>
        <taxon>Lepeophtheirus</taxon>
    </lineage>
</organism>
<dbReference type="EMBL" id="HACA01032239">
    <property type="protein sequence ID" value="CDW49600.1"/>
    <property type="molecule type" value="Transcribed_RNA"/>
</dbReference>
<sequence length="20" mass="2310">MYYTRFLTFLLASLIGVGLM</sequence>
<proteinExistence type="predicted"/>
<accession>A0A0K2VGT9</accession>
<protein>
    <submittedName>
        <fullName evidence="1">Uncharacterized protein</fullName>
    </submittedName>
</protein>
<evidence type="ECO:0000313" key="1">
    <source>
        <dbReference type="EMBL" id="CDW49600.1"/>
    </source>
</evidence>
<dbReference type="AlphaFoldDB" id="A0A0K2VGT9"/>